<evidence type="ECO:0008006" key="3">
    <source>
        <dbReference type="Google" id="ProtNLM"/>
    </source>
</evidence>
<sequence>MRRGMMREGCNAKLAVVKSKTREYVVKQFVEGHTHTLTSPQKEHLLRSCRKLNVVVYADHYNDLCVCDSYSKEEFELKWMEAIGKSNLGDDAWLRTMYEMRSKWMHAFHNHVFSTGMANSQRTESCHAFF</sequence>
<dbReference type="EMBL" id="JANJYI010000001">
    <property type="protein sequence ID" value="KAK2664574.1"/>
    <property type="molecule type" value="Genomic_DNA"/>
</dbReference>
<proteinExistence type="predicted"/>
<evidence type="ECO:0000313" key="2">
    <source>
        <dbReference type="Proteomes" id="UP001280121"/>
    </source>
</evidence>
<evidence type="ECO:0000313" key="1">
    <source>
        <dbReference type="EMBL" id="KAK2664574.1"/>
    </source>
</evidence>
<gene>
    <name evidence="1" type="ORF">Ddye_003148</name>
</gene>
<dbReference type="PANTHER" id="PTHR47718:SF7">
    <property type="entry name" value="PROTEIN FAR1-RELATED SEQUENCE"/>
    <property type="match status" value="1"/>
</dbReference>
<keyword evidence="2" id="KW-1185">Reference proteome</keyword>
<dbReference type="PANTHER" id="PTHR47718">
    <property type="entry name" value="OS01G0519700 PROTEIN"/>
    <property type="match status" value="1"/>
</dbReference>
<comment type="caution">
    <text evidence="1">The sequence shown here is derived from an EMBL/GenBank/DDBJ whole genome shotgun (WGS) entry which is preliminary data.</text>
</comment>
<reference evidence="1" key="1">
    <citation type="journal article" date="2023" name="Plant J.">
        <title>Genome sequences and population genomics provide insights into the demographic history, inbreeding, and mutation load of two 'living fossil' tree species of Dipteronia.</title>
        <authorList>
            <person name="Feng Y."/>
            <person name="Comes H.P."/>
            <person name="Chen J."/>
            <person name="Zhu S."/>
            <person name="Lu R."/>
            <person name="Zhang X."/>
            <person name="Li P."/>
            <person name="Qiu J."/>
            <person name="Olsen K.M."/>
            <person name="Qiu Y."/>
        </authorList>
    </citation>
    <scope>NUCLEOTIDE SEQUENCE</scope>
    <source>
        <strain evidence="1">KIB01</strain>
    </source>
</reference>
<protein>
    <recommendedName>
        <fullName evidence="3">Protein FAR1-RELATED SEQUENCE</fullName>
    </recommendedName>
</protein>
<dbReference type="Proteomes" id="UP001280121">
    <property type="component" value="Unassembled WGS sequence"/>
</dbReference>
<organism evidence="1 2">
    <name type="scientific">Dipteronia dyeriana</name>
    <dbReference type="NCBI Taxonomy" id="168575"/>
    <lineage>
        <taxon>Eukaryota</taxon>
        <taxon>Viridiplantae</taxon>
        <taxon>Streptophyta</taxon>
        <taxon>Embryophyta</taxon>
        <taxon>Tracheophyta</taxon>
        <taxon>Spermatophyta</taxon>
        <taxon>Magnoliopsida</taxon>
        <taxon>eudicotyledons</taxon>
        <taxon>Gunneridae</taxon>
        <taxon>Pentapetalae</taxon>
        <taxon>rosids</taxon>
        <taxon>malvids</taxon>
        <taxon>Sapindales</taxon>
        <taxon>Sapindaceae</taxon>
        <taxon>Hippocastanoideae</taxon>
        <taxon>Acereae</taxon>
        <taxon>Dipteronia</taxon>
    </lineage>
</organism>
<accession>A0AAD9XRQ6</accession>
<name>A0AAD9XRQ6_9ROSI</name>
<dbReference type="AlphaFoldDB" id="A0AAD9XRQ6"/>